<dbReference type="EMBL" id="LAZR01068201">
    <property type="protein sequence ID" value="KKK50080.1"/>
    <property type="molecule type" value="Genomic_DNA"/>
</dbReference>
<evidence type="ECO:0000256" key="1">
    <source>
        <dbReference type="ARBA" id="ARBA00004236"/>
    </source>
</evidence>
<evidence type="ECO:0000256" key="3">
    <source>
        <dbReference type="ARBA" id="ARBA00022676"/>
    </source>
</evidence>
<name>A0A0F8WP58_9ZZZZ</name>
<evidence type="ECO:0000256" key="5">
    <source>
        <dbReference type="ARBA" id="ARBA00023136"/>
    </source>
</evidence>
<dbReference type="GO" id="GO:0005886">
    <property type="term" value="C:plasma membrane"/>
    <property type="evidence" value="ECO:0007669"/>
    <property type="project" value="UniProtKB-SubCell"/>
</dbReference>
<gene>
    <name evidence="7" type="ORF">LCGC14_3128590</name>
</gene>
<protein>
    <recommendedName>
        <fullName evidence="6">Glycosyltransferase 2-like domain-containing protein</fullName>
    </recommendedName>
</protein>
<sequence length="154" mass="16797">MISVVIPVLNESQTIGSCLSRLSEQIGHHEIVVVDGGSQDSTLDIVRSFPDVKRVCSSVGRGVQMNRGAGIAKGDILLFLHADTYLPPRALNKIESLMEQRGIVAGSFALSFDDSSLLLKLYSLFSRINNTLFTYGDQGLFMARQAFESIGGFR</sequence>
<dbReference type="Gene3D" id="3.90.550.10">
    <property type="entry name" value="Spore Coat Polysaccharide Biosynthesis Protein SpsA, Chain A"/>
    <property type="match status" value="1"/>
</dbReference>
<keyword evidence="5" id="KW-0472">Membrane</keyword>
<reference evidence="7" key="1">
    <citation type="journal article" date="2015" name="Nature">
        <title>Complex archaea that bridge the gap between prokaryotes and eukaryotes.</title>
        <authorList>
            <person name="Spang A."/>
            <person name="Saw J.H."/>
            <person name="Jorgensen S.L."/>
            <person name="Zaremba-Niedzwiedzka K."/>
            <person name="Martijn J."/>
            <person name="Lind A.E."/>
            <person name="van Eijk R."/>
            <person name="Schleper C."/>
            <person name="Guy L."/>
            <person name="Ettema T.J."/>
        </authorList>
    </citation>
    <scope>NUCLEOTIDE SEQUENCE</scope>
</reference>
<keyword evidence="2" id="KW-1003">Cell membrane</keyword>
<evidence type="ECO:0000256" key="2">
    <source>
        <dbReference type="ARBA" id="ARBA00022475"/>
    </source>
</evidence>
<keyword evidence="4" id="KW-0808">Transferase</keyword>
<dbReference type="SUPFAM" id="SSF53448">
    <property type="entry name" value="Nucleotide-diphospho-sugar transferases"/>
    <property type="match status" value="1"/>
</dbReference>
<dbReference type="InterPro" id="IPR001173">
    <property type="entry name" value="Glyco_trans_2-like"/>
</dbReference>
<comment type="subcellular location">
    <subcellularLocation>
        <location evidence="1">Cell membrane</location>
    </subcellularLocation>
</comment>
<evidence type="ECO:0000256" key="4">
    <source>
        <dbReference type="ARBA" id="ARBA00022679"/>
    </source>
</evidence>
<dbReference type="Pfam" id="PF00535">
    <property type="entry name" value="Glycos_transf_2"/>
    <property type="match status" value="1"/>
</dbReference>
<feature type="domain" description="Glycosyltransferase 2-like" evidence="6">
    <location>
        <begin position="3"/>
        <end position="122"/>
    </location>
</feature>
<comment type="caution">
    <text evidence="7">The sequence shown here is derived from an EMBL/GenBank/DDBJ whole genome shotgun (WGS) entry which is preliminary data.</text>
</comment>
<evidence type="ECO:0000259" key="6">
    <source>
        <dbReference type="Pfam" id="PF00535"/>
    </source>
</evidence>
<dbReference type="PANTHER" id="PTHR43646">
    <property type="entry name" value="GLYCOSYLTRANSFERASE"/>
    <property type="match status" value="1"/>
</dbReference>
<organism evidence="7">
    <name type="scientific">marine sediment metagenome</name>
    <dbReference type="NCBI Taxonomy" id="412755"/>
    <lineage>
        <taxon>unclassified sequences</taxon>
        <taxon>metagenomes</taxon>
        <taxon>ecological metagenomes</taxon>
    </lineage>
</organism>
<dbReference type="GO" id="GO:0016757">
    <property type="term" value="F:glycosyltransferase activity"/>
    <property type="evidence" value="ECO:0007669"/>
    <property type="project" value="UniProtKB-KW"/>
</dbReference>
<dbReference type="InterPro" id="IPR029044">
    <property type="entry name" value="Nucleotide-diphossugar_trans"/>
</dbReference>
<dbReference type="AlphaFoldDB" id="A0A0F8WP58"/>
<accession>A0A0F8WP58</accession>
<evidence type="ECO:0000313" key="7">
    <source>
        <dbReference type="EMBL" id="KKK50080.1"/>
    </source>
</evidence>
<feature type="non-terminal residue" evidence="7">
    <location>
        <position position="154"/>
    </location>
</feature>
<dbReference type="PANTHER" id="PTHR43646:SF2">
    <property type="entry name" value="GLYCOSYLTRANSFERASE 2-LIKE DOMAIN-CONTAINING PROTEIN"/>
    <property type="match status" value="1"/>
</dbReference>
<keyword evidence="3" id="KW-0328">Glycosyltransferase</keyword>
<proteinExistence type="predicted"/>